<dbReference type="Proteomes" id="UP000002489">
    <property type="component" value="Unassembled WGS sequence"/>
</dbReference>
<gene>
    <name evidence="1" type="primary">28956004</name>
</gene>
<proteinExistence type="predicted"/>
<dbReference type="EnsemblFungi" id="FOXG_14882T0">
    <property type="protein sequence ID" value="FOXG_14882P0"/>
    <property type="gene ID" value="FOXG_14882"/>
</dbReference>
<accession>A0A0D2YEZ4</accession>
<dbReference type="VEuPathDB" id="FungiDB:FOXG_14882"/>
<protein>
    <submittedName>
        <fullName evidence="1">Uncharacterized protein</fullName>
    </submittedName>
</protein>
<organism evidence="1 2">
    <name type="scientific">Fusarium oxysporum (strain Fo5176)</name>
    <name type="common">Fusarium vascular wilt</name>
    <dbReference type="NCBI Taxonomy" id="660025"/>
    <lineage>
        <taxon>Eukaryota</taxon>
        <taxon>Fungi</taxon>
        <taxon>Dikarya</taxon>
        <taxon>Ascomycota</taxon>
        <taxon>Pezizomycotina</taxon>
        <taxon>Sordariomycetes</taxon>
        <taxon>Hypocreomycetidae</taxon>
        <taxon>Hypocreales</taxon>
        <taxon>Nectriaceae</taxon>
        <taxon>Fusarium</taxon>
        <taxon>Fusarium oxysporum species complex</taxon>
    </lineage>
</organism>
<name>A0A0D2YEZ4_FUSOF</name>
<reference evidence="1" key="2">
    <citation type="submission" date="2025-08" db="UniProtKB">
        <authorList>
            <consortium name="EnsemblFungi"/>
        </authorList>
    </citation>
    <scope>IDENTIFICATION</scope>
    <source>
        <strain evidence="1">4287 / CBS 123668 / FGSC 9935 / NRRL 34936</strain>
    </source>
</reference>
<evidence type="ECO:0000313" key="2">
    <source>
        <dbReference type="Proteomes" id="UP000002489"/>
    </source>
</evidence>
<dbReference type="AlphaFoldDB" id="A0A0D2YEZ4"/>
<evidence type="ECO:0000313" key="1">
    <source>
        <dbReference type="EnsemblFungi" id="FOXG_14882P0"/>
    </source>
</evidence>
<sequence length="114" mass="11894">MVNIFYPIALAMATLATAGPTGSGNVWWHTCGNCKCADSGSYTGFRGTSPCLPIDQSIRAVGLTRSGSKMTTCSIFTSDNCQGPVAQSVGVAGGTYACTAFNQNAKSIRCYYDV</sequence>
<reference evidence="2" key="1">
    <citation type="journal article" date="2012" name="Mol. Plant Microbe Interact.">
        <title>A highly conserved effector in Fusarium oxysporum is required for full virulence on Arabidopsis.</title>
        <authorList>
            <person name="Thatcher L.F."/>
            <person name="Gardiner D.M."/>
            <person name="Kazan K."/>
            <person name="Manners J."/>
        </authorList>
    </citation>
    <scope>NUCLEOTIDE SEQUENCE [LARGE SCALE GENOMIC DNA]</scope>
    <source>
        <strain evidence="2">Fo5176</strain>
    </source>
</reference>